<evidence type="ECO:0000256" key="1">
    <source>
        <dbReference type="SAM" id="Phobius"/>
    </source>
</evidence>
<proteinExistence type="predicted"/>
<dbReference type="SUPFAM" id="SSF55961">
    <property type="entry name" value="Bet v1-like"/>
    <property type="match status" value="1"/>
</dbReference>
<feature type="transmembrane region" description="Helical" evidence="1">
    <location>
        <begin position="124"/>
        <end position="141"/>
    </location>
</feature>
<accession>A0A094QCM7</accession>
<keyword evidence="1" id="KW-1133">Transmembrane helix</keyword>
<name>A0A094QCM7_9ZZZZ</name>
<evidence type="ECO:0008006" key="3">
    <source>
        <dbReference type="Google" id="ProtNLM"/>
    </source>
</evidence>
<dbReference type="Gene3D" id="3.30.530.20">
    <property type="match status" value="1"/>
</dbReference>
<keyword evidence="1" id="KW-0472">Membrane</keyword>
<comment type="caution">
    <text evidence="2">The sequence shown here is derived from an EMBL/GenBank/DDBJ whole genome shotgun (WGS) entry which is preliminary data.</text>
</comment>
<organism evidence="2">
    <name type="scientific">freshwater metagenome</name>
    <dbReference type="NCBI Taxonomy" id="449393"/>
    <lineage>
        <taxon>unclassified sequences</taxon>
        <taxon>metagenomes</taxon>
        <taxon>ecological metagenomes</taxon>
    </lineage>
</organism>
<gene>
    <name evidence="2" type="ORF">GM50_3575</name>
</gene>
<reference evidence="2" key="1">
    <citation type="submission" date="2014-05" db="EMBL/GenBank/DDBJ databases">
        <title>Key roles for freshwater Actinobacteria revealed by deep metagenomic sequencing.</title>
        <authorList>
            <person name="Ghai R."/>
            <person name="Mizuno C.M."/>
            <person name="Picazo A."/>
            <person name="Camacho A."/>
            <person name="Rodriguez-Valera F."/>
        </authorList>
    </citation>
    <scope>NUCLEOTIDE SEQUENCE</scope>
</reference>
<dbReference type="EMBL" id="JNSK01000007">
    <property type="protein sequence ID" value="KGA19919.1"/>
    <property type="molecule type" value="Genomic_DNA"/>
</dbReference>
<sequence length="151" mass="16797">MSQSEIKISIKIAAPIEKVWAAIADWESQGDWMLQTRVWVTSDIRSGVGTSISALTGPLVKSGSKFGLLDKMIVTKWSPPYLCEVDHVGKVIKGSGAFELIDSTQSGEVMTTFNWSESIKAPKLIFLAIYLPTYLGVRISLMRFRRSLTKR</sequence>
<keyword evidence="1" id="KW-0812">Transmembrane</keyword>
<evidence type="ECO:0000313" key="2">
    <source>
        <dbReference type="EMBL" id="KGA19919.1"/>
    </source>
</evidence>
<protein>
    <recommendedName>
        <fullName evidence="3">SRPBCC family protein</fullName>
    </recommendedName>
</protein>
<dbReference type="InterPro" id="IPR023393">
    <property type="entry name" value="START-like_dom_sf"/>
</dbReference>
<dbReference type="AlphaFoldDB" id="A0A094QCM7"/>